<evidence type="ECO:0000313" key="7">
    <source>
        <dbReference type="Proteomes" id="UP001597414"/>
    </source>
</evidence>
<dbReference type="InterPro" id="IPR011041">
    <property type="entry name" value="Quinoprot_gluc/sorb_DH_b-prop"/>
</dbReference>
<protein>
    <submittedName>
        <fullName evidence="6">PVC-type heme-binding CxxCH protein</fullName>
    </submittedName>
</protein>
<evidence type="ECO:0000256" key="3">
    <source>
        <dbReference type="ARBA" id="ARBA00023004"/>
    </source>
</evidence>
<keyword evidence="7" id="KW-1185">Reference proteome</keyword>
<evidence type="ECO:0000256" key="4">
    <source>
        <dbReference type="PROSITE-ProRule" id="PRU00433"/>
    </source>
</evidence>
<dbReference type="Gene3D" id="1.10.760.10">
    <property type="entry name" value="Cytochrome c-like domain"/>
    <property type="match status" value="1"/>
</dbReference>
<dbReference type="InterPro" id="IPR055557">
    <property type="entry name" value="DUF7133"/>
</dbReference>
<evidence type="ECO:0000256" key="1">
    <source>
        <dbReference type="ARBA" id="ARBA00022617"/>
    </source>
</evidence>
<name>A0ABW5BAZ6_9BACT</name>
<evidence type="ECO:0000313" key="6">
    <source>
        <dbReference type="EMBL" id="MFD2202830.1"/>
    </source>
</evidence>
<dbReference type="InterPro" id="IPR011989">
    <property type="entry name" value="ARM-like"/>
</dbReference>
<dbReference type="NCBIfam" id="TIGR02604">
    <property type="entry name" value="Piru_Ver_Nterm"/>
    <property type="match status" value="1"/>
</dbReference>
<dbReference type="SUPFAM" id="SSF50952">
    <property type="entry name" value="Soluble quinoprotein glucose dehydrogenase"/>
    <property type="match status" value="1"/>
</dbReference>
<dbReference type="InterPro" id="IPR036909">
    <property type="entry name" value="Cyt_c-like_dom_sf"/>
</dbReference>
<dbReference type="PANTHER" id="PTHR33546:SF1">
    <property type="entry name" value="LARGE, MULTIFUNCTIONAL SECRETED PROTEIN"/>
    <property type="match status" value="1"/>
</dbReference>
<dbReference type="EMBL" id="JBHUIV010000020">
    <property type="protein sequence ID" value="MFD2202830.1"/>
    <property type="molecule type" value="Genomic_DNA"/>
</dbReference>
<dbReference type="InterPro" id="IPR013428">
    <property type="entry name" value="Membrane-bound_put_N"/>
</dbReference>
<dbReference type="NCBIfam" id="TIGR02603">
    <property type="entry name" value="CxxCH_TIGR02603"/>
    <property type="match status" value="1"/>
</dbReference>
<keyword evidence="1 4" id="KW-0349">Heme</keyword>
<gene>
    <name evidence="6" type="ORF">ACFSKV_14730</name>
</gene>
<keyword evidence="3 4" id="KW-0408">Iron</keyword>
<proteinExistence type="predicted"/>
<dbReference type="InterPro" id="IPR016024">
    <property type="entry name" value="ARM-type_fold"/>
</dbReference>
<dbReference type="Pfam" id="PF00034">
    <property type="entry name" value="Cytochrom_C"/>
    <property type="match status" value="1"/>
</dbReference>
<feature type="domain" description="Cytochrome c" evidence="5">
    <location>
        <begin position="889"/>
        <end position="1022"/>
    </location>
</feature>
<dbReference type="InterPro" id="IPR011042">
    <property type="entry name" value="6-blade_b-propeller_TolB-like"/>
</dbReference>
<accession>A0ABW5BAZ6</accession>
<dbReference type="RefSeq" id="WP_380804329.1">
    <property type="nucleotide sequence ID" value="NZ_JBHUIV010000020.1"/>
</dbReference>
<dbReference type="InterPro" id="IPR013427">
    <property type="entry name" value="Haem-bd_dom_put"/>
</dbReference>
<evidence type="ECO:0000259" key="5">
    <source>
        <dbReference type="PROSITE" id="PS51007"/>
    </source>
</evidence>
<reference evidence="7" key="1">
    <citation type="journal article" date="2019" name="Int. J. Syst. Evol. Microbiol.">
        <title>The Global Catalogue of Microorganisms (GCM) 10K type strain sequencing project: providing services to taxonomists for standard genome sequencing and annotation.</title>
        <authorList>
            <consortium name="The Broad Institute Genomics Platform"/>
            <consortium name="The Broad Institute Genome Sequencing Center for Infectious Disease"/>
            <person name="Wu L."/>
            <person name="Ma J."/>
        </authorList>
    </citation>
    <scope>NUCLEOTIDE SEQUENCE [LARGE SCALE GENOMIC DNA]</scope>
    <source>
        <strain evidence="7">KCTC 19812</strain>
    </source>
</reference>
<comment type="caution">
    <text evidence="6">The sequence shown here is derived from an EMBL/GenBank/DDBJ whole genome shotgun (WGS) entry which is preliminary data.</text>
</comment>
<dbReference type="InterPro" id="IPR009056">
    <property type="entry name" value="Cyt_c-like_dom"/>
</dbReference>
<dbReference type="Gene3D" id="1.25.10.10">
    <property type="entry name" value="Leucine-rich Repeat Variant"/>
    <property type="match status" value="2"/>
</dbReference>
<dbReference type="Proteomes" id="UP001597414">
    <property type="component" value="Unassembled WGS sequence"/>
</dbReference>
<dbReference type="Pfam" id="PF23500">
    <property type="entry name" value="DUF7133"/>
    <property type="match status" value="1"/>
</dbReference>
<dbReference type="SUPFAM" id="SSF48371">
    <property type="entry name" value="ARM repeat"/>
    <property type="match status" value="1"/>
</dbReference>
<dbReference type="Gene3D" id="2.120.10.30">
    <property type="entry name" value="TolB, C-terminal domain"/>
    <property type="match status" value="1"/>
</dbReference>
<organism evidence="6 7">
    <name type="scientific">Shivajiella indica</name>
    <dbReference type="NCBI Taxonomy" id="872115"/>
    <lineage>
        <taxon>Bacteria</taxon>
        <taxon>Pseudomonadati</taxon>
        <taxon>Bacteroidota</taxon>
        <taxon>Cytophagia</taxon>
        <taxon>Cytophagales</taxon>
        <taxon>Cyclobacteriaceae</taxon>
        <taxon>Shivajiella</taxon>
    </lineage>
</organism>
<sequence>MKINYKALLYPLLLLLINLSCQKPSKEISNEGEALADIYAEHVRTSTWKSPEEERLGFILPPGFEVTLFASEPDITKPINMAFDEKGRLWVTQSSEYPIAAGQGEGKDRITILEDTNGDGKADKIQDFANDLNIPIGIIPIKGGAIAYSIPHVYKFLDKDGDDVADYREILFGPFEHKDTHGMVNNLFRGFDGWIHASHGFSNISKVSGSDKDSITMVSGNTFRFRMDGSRAEKTTDGRINPFGSDYDDMGYHYSADCHTLPIYQLIWGGNYSQWGKKEPNMGFAPTMMDYGLNSTALSGLVYYTDNQYPEEYQNSFYSGDVVTCRISRNTMEFHGSTPKAKRQEDFLVSKDPWFRPVDIKIGPDGAMYVADFYNRIIGHYEVPLDHPGRDRISGRIWKITYKGQQRPITDWSKASEKELIQGMGDGVLHIRMTATDEIVDRFGEKAIPELLNVLQNANTSPEQLIQVQWALFRMNALPWDNLKKGLKQSDTRVRVHSYKLLSNYPQLTDDQYAVVIHDLEDSNPHVQRAATELLSRHPNQNSYRKLVELHTKIPDHDTHLAYTVLMALSNHLKKKEIIQLALNDNWNAGEKELIALVLSDLQAPEVGDFLLAYLNSTHIQKEKSIAYSESVARNIPLTKLDQLDVWTKEISGANPAEAHLWANAIEQGFNQRGLSTPENFKKWYASLATGIMDDQPKSTVLSDGEKTRLLYATEVSGKYRLAKLATPLSSIVIKTDMDEDVRASAARALMQIDPQNYGSLIADRIYDSSEESSMRRKFTTALGIWDSGTARKLLVEGLKNAPTELQESIATVLAKSPEGKSQLIESIKKGDAPARILKARTVEESFMANIKPDQRIAFEELTANLIPVSEERENLIQLRLAEFDPGKSTATIGGKVYEKNCSICHQVDGKGGLIGPQLDGVGNWGKTALATKILDPNRNISENFRNYNLSLKNGQSLTGLYRREEGQMIVLANQTGEEFKVSRTDILEMTASKFTLMPDNFHSVLSKEEFDGLMIYLLNLK</sequence>
<dbReference type="SUPFAM" id="SSF46626">
    <property type="entry name" value="Cytochrome c"/>
    <property type="match status" value="1"/>
</dbReference>
<dbReference type="PANTHER" id="PTHR33546">
    <property type="entry name" value="LARGE, MULTIFUNCTIONAL SECRETED PROTEIN-RELATED"/>
    <property type="match status" value="1"/>
</dbReference>
<keyword evidence="2 4" id="KW-0479">Metal-binding</keyword>
<evidence type="ECO:0000256" key="2">
    <source>
        <dbReference type="ARBA" id="ARBA00022723"/>
    </source>
</evidence>
<dbReference type="PROSITE" id="PS51007">
    <property type="entry name" value="CYTC"/>
    <property type="match status" value="1"/>
</dbReference>